<evidence type="ECO:0000259" key="1">
    <source>
        <dbReference type="Pfam" id="PF00557"/>
    </source>
</evidence>
<proteinExistence type="predicted"/>
<keyword evidence="3" id="KW-0378">Hydrolase</keyword>
<keyword evidence="3" id="KW-0645">Protease</keyword>
<dbReference type="Pfam" id="PF01321">
    <property type="entry name" value="Creatinase_N"/>
    <property type="match status" value="1"/>
</dbReference>
<evidence type="ECO:0000259" key="2">
    <source>
        <dbReference type="Pfam" id="PF01321"/>
    </source>
</evidence>
<evidence type="ECO:0000313" key="4">
    <source>
        <dbReference type="Proteomes" id="UP000749311"/>
    </source>
</evidence>
<gene>
    <name evidence="3" type="ORF">FB473_001666</name>
</gene>
<dbReference type="InterPro" id="IPR036005">
    <property type="entry name" value="Creatinase/aminopeptidase-like"/>
</dbReference>
<dbReference type="Gene3D" id="3.90.230.10">
    <property type="entry name" value="Creatinase/methionine aminopeptidase superfamily"/>
    <property type="match status" value="1"/>
</dbReference>
<keyword evidence="4" id="KW-1185">Reference proteome</keyword>
<evidence type="ECO:0000313" key="3">
    <source>
        <dbReference type="EMBL" id="NIH57021.1"/>
    </source>
</evidence>
<dbReference type="Proteomes" id="UP000749311">
    <property type="component" value="Unassembled WGS sequence"/>
</dbReference>
<dbReference type="SUPFAM" id="SSF55920">
    <property type="entry name" value="Creatinase/aminopeptidase"/>
    <property type="match status" value="1"/>
</dbReference>
<dbReference type="EMBL" id="JAAMOZ010000001">
    <property type="protein sequence ID" value="NIH57021.1"/>
    <property type="molecule type" value="Genomic_DNA"/>
</dbReference>
<reference evidence="3 4" key="1">
    <citation type="submission" date="2020-02" db="EMBL/GenBank/DDBJ databases">
        <title>Sequencing the genomes of 1000 actinobacteria strains.</title>
        <authorList>
            <person name="Klenk H.-P."/>
        </authorList>
    </citation>
    <scope>NUCLEOTIDE SEQUENCE [LARGE SCALE GENOMIC DNA]</scope>
    <source>
        <strain evidence="3 4">DSM 19609</strain>
    </source>
</reference>
<organism evidence="3 4">
    <name type="scientific">Brooklawnia cerclae</name>
    <dbReference type="NCBI Taxonomy" id="349934"/>
    <lineage>
        <taxon>Bacteria</taxon>
        <taxon>Bacillati</taxon>
        <taxon>Actinomycetota</taxon>
        <taxon>Actinomycetes</taxon>
        <taxon>Propionibacteriales</taxon>
        <taxon>Propionibacteriaceae</taxon>
        <taxon>Brooklawnia</taxon>
    </lineage>
</organism>
<dbReference type="CDD" id="cd01066">
    <property type="entry name" value="APP_MetAP"/>
    <property type="match status" value="1"/>
</dbReference>
<dbReference type="InterPro" id="IPR000994">
    <property type="entry name" value="Pept_M24"/>
</dbReference>
<dbReference type="InterPro" id="IPR050659">
    <property type="entry name" value="Peptidase_M24B"/>
</dbReference>
<accession>A0ABX0SJY3</accession>
<comment type="caution">
    <text evidence="3">The sequence shown here is derived from an EMBL/GenBank/DDBJ whole genome shotgun (WGS) entry which is preliminary data.</text>
</comment>
<dbReference type="Pfam" id="PF00557">
    <property type="entry name" value="Peptidase_M24"/>
    <property type="match status" value="1"/>
</dbReference>
<dbReference type="InterPro" id="IPR029149">
    <property type="entry name" value="Creatin/AminoP/Spt16_N"/>
</dbReference>
<name>A0ABX0SJY3_9ACTN</name>
<keyword evidence="3" id="KW-0031">Aminopeptidase</keyword>
<dbReference type="RefSeq" id="WP_167166402.1">
    <property type="nucleotide sequence ID" value="NZ_BAAAOO010000015.1"/>
</dbReference>
<feature type="domain" description="Creatinase N-terminal" evidence="2">
    <location>
        <begin position="15"/>
        <end position="172"/>
    </location>
</feature>
<feature type="domain" description="Peptidase M24" evidence="1">
    <location>
        <begin position="184"/>
        <end position="384"/>
    </location>
</feature>
<dbReference type="PANTHER" id="PTHR46112:SF2">
    <property type="entry name" value="XAA-PRO AMINOPEPTIDASE P-RELATED"/>
    <property type="match status" value="1"/>
</dbReference>
<dbReference type="PANTHER" id="PTHR46112">
    <property type="entry name" value="AMINOPEPTIDASE"/>
    <property type="match status" value="1"/>
</dbReference>
<sequence>MTAGYPDTNRDFVAARLRGLLEREGLDALVSVTGTDTYYLSGYGSLYGAAPGTILGIAYKDSADPRPTVISTETEVEAVLASGAEAAPYPTFMFLDDPFGRSSLEISANKPRGFGLAVSAPIVADALRRRGVKGRIGVQERGLDTASLDLLRGALTEWEIVEASELLVEARVQKSAEDIEYLGASVAITEDIISQIVSEIDQESSARSITSRFKELAFAHPEVDDIRLCLVTVGTNFAPTYIAREQDKALPGAVIKFDVGVTVGYHGADIGRTFVIGDPSDHVERVYAALLQGHEYLRSVIAPGVSFREAFDGGMDVIKSAGLPHYTRGHLGHSVGLGPSPEEHPVLGDVDGQFREGMVFCVETPYYGFGVGCLQLEDMLVVTEDGNRNLNKLPHELTSI</sequence>
<dbReference type="Gene3D" id="3.40.350.10">
    <property type="entry name" value="Creatinase/prolidase N-terminal domain"/>
    <property type="match status" value="1"/>
</dbReference>
<dbReference type="GO" id="GO:0004177">
    <property type="term" value="F:aminopeptidase activity"/>
    <property type="evidence" value="ECO:0007669"/>
    <property type="project" value="UniProtKB-KW"/>
</dbReference>
<protein>
    <submittedName>
        <fullName evidence="3">Xaa-Pro aminopeptidase</fullName>
    </submittedName>
</protein>
<dbReference type="InterPro" id="IPR000587">
    <property type="entry name" value="Creatinase_N"/>
</dbReference>
<dbReference type="SUPFAM" id="SSF53092">
    <property type="entry name" value="Creatinase/prolidase N-terminal domain"/>
    <property type="match status" value="1"/>
</dbReference>